<dbReference type="Gene3D" id="3.40.50.300">
    <property type="entry name" value="P-loop containing nucleotide triphosphate hydrolases"/>
    <property type="match status" value="2"/>
</dbReference>
<dbReference type="Pfam" id="PF00271">
    <property type="entry name" value="Helicase_C"/>
    <property type="match status" value="1"/>
</dbReference>
<dbReference type="KEGG" id="scor:J3U87_23820"/>
<dbReference type="EMBL" id="CP071793">
    <property type="protein sequence ID" value="QTD48620.1"/>
    <property type="molecule type" value="Genomic_DNA"/>
</dbReference>
<dbReference type="PROSITE" id="PS51194">
    <property type="entry name" value="HELICASE_CTER"/>
    <property type="match status" value="1"/>
</dbReference>
<dbReference type="SMART" id="SM00490">
    <property type="entry name" value="HELICc"/>
    <property type="match status" value="1"/>
</dbReference>
<dbReference type="PANTHER" id="PTHR45766:SF6">
    <property type="entry name" value="SWI_SNF-RELATED MATRIX-ASSOCIATED ACTIN-DEPENDENT REGULATOR OF CHROMATIN SUBFAMILY A-LIKE PROTEIN 1"/>
    <property type="match status" value="1"/>
</dbReference>
<protein>
    <recommendedName>
        <fullName evidence="7">Helicase conserved C-terminal domain-containing protein</fullName>
    </recommendedName>
</protein>
<evidence type="ECO:0000256" key="2">
    <source>
        <dbReference type="SAM" id="MobiDB-lite"/>
    </source>
</evidence>
<evidence type="ECO:0000259" key="4">
    <source>
        <dbReference type="PROSITE" id="PS51194"/>
    </source>
</evidence>
<feature type="compositionally biased region" description="Polar residues" evidence="2">
    <location>
        <begin position="1353"/>
        <end position="1369"/>
    </location>
</feature>
<sequence>MTVQFYPTKPIVAYHLGDLFFRQCTSSLESFADLGAGTGNLTRGILSKYPQAWGQPTAHLVEPVRRTDGKGHFELQSFVDQSDARLYQTTAEEFAVTYATPDMVDAVICNPPFGKRIGTTSLDELVTDIHLPQLFCFESYFLFLASQIAKTWMMFILPDSFANQAENQFMLRRLANMGWNLQDLRRLPLDACDNSLVHMSLWLFKRVGPTETVFDWVDRAIATAQAHNGSPLYRQVTEETVTNRHGPLQGYLLPETPLISSSQAFKTTKVWAPDLTVPAIHWTPEPQPIGTLWERQGCMYALTDSGWAPANEGGYAEGLPVSKPFQRARRAHALFRAGLAYTAYTLLECLDLAALRKEYGTFGFGSFLAGLEKGPSVPDPIARDLANLRLVNIAADLLTGFEQPVHLARIGDALFDPDSLDVPQIASLAVRFGEDRLLPQNRKTLDEALQSHQIPLSQLKLRAAWIPRPMIETLFGLATGRDGFYYSPRRKAPMLTALYSGVVAYLNYGRGGKRIREGDPDIYELACREFASWANGWARPEAPHLRRQLHLHYLATKTESTNVLACLGSLQPSVPPHWYQKEDVPFMLSGGLLAWDVGLGKTFGAILAAVSHGSKAVIVVPLAVLSKWAKEVRIFFPELPFRVLGFRKSRRDSTKYVRSTADMEQQVRDSFFNPTIRIILTTYERWAALTLDPQERIRADKEEALDRYGSSDNETIKKQRAAFVQYAAERNYHFGGLFKFTDLPLKNLLLIVDEAHNYKSLYAMPTGGWGDSLVMAGGCGESKRARDLRMKADLIREAGGKVLGLTATPVTNSVAEAFNMLRLFYPDALAKRGIYSVQAFIDSFCTIEPICTVKLSGQAVIGNTITGFTNLNELKSIWQEAMIARTAKDAKLKLPEVEETVIRIEPKGDLALYIDDQKEQLAESLSQNPSDSDTKVPHLFTVMARLNAVAEYPGLCDVESNPKMTRMVDQLMQLYRETTGGQIVFSDMTEAQQAIKRKLVEGGIPEAELAIINSKTCKTLAQRQKIQDDFNSGHTRVVIGGVVASEGLDLQKNAVAIHFNTICWNAQAMHQRTGRAVRQGNPHPRVHLFYYLLDGTLVVYRFATCQNKSHWWEMLRKAQTDNIQESVFSEGISDEMIASLAPDPVVALLELKNLRREKELAKQMKDFRKLLLQMLEFMGPIHQGGGAPVLSQLEERIRTLEWIPERIVQEGLRRVWTYHHFGRAIVPPKVANKAERWTRTITNALKDYQHRLDLWGDSILGTVFGLTVEEGEVVFRCTVESLVPETFRDRIPECPETFILPQETKTSIRDRFLAQGRRMIVLGELGSTTSDIKPETVIDVSAHAEAEEHSDQRTAQPAVQPSEKSTSPHQVPAEVEEHATAAAIPKASDSDVKVSHLEPEPVSASAGSELAKMPTVEDPEPNTSEPLVVCAVSVKPEPQAVSQIKAEPSVTAPKAGSKPPPTTKTTRPKTRNPRVASKKTKTERISMAKKPAQPKRKTKVPQGQMLLPGMDAYLKGVEPKVAEVKPMPNQMELPLAKAS</sequence>
<feature type="compositionally biased region" description="Basic and acidic residues" evidence="2">
    <location>
        <begin position="1343"/>
        <end position="1352"/>
    </location>
</feature>
<dbReference type="PROSITE" id="PS00092">
    <property type="entry name" value="N6_MTASE"/>
    <property type="match status" value="1"/>
</dbReference>
<evidence type="ECO:0000259" key="3">
    <source>
        <dbReference type="PROSITE" id="PS51192"/>
    </source>
</evidence>
<dbReference type="InterPro" id="IPR001650">
    <property type="entry name" value="Helicase_C-like"/>
</dbReference>
<dbReference type="PANTHER" id="PTHR45766">
    <property type="entry name" value="DNA ANNEALING HELICASE AND ENDONUCLEASE ZRANB3 FAMILY MEMBER"/>
    <property type="match status" value="1"/>
</dbReference>
<dbReference type="GO" id="GO:0005524">
    <property type="term" value="F:ATP binding"/>
    <property type="evidence" value="ECO:0007669"/>
    <property type="project" value="InterPro"/>
</dbReference>
<feature type="region of interest" description="Disordered" evidence="2">
    <location>
        <begin position="1343"/>
        <end position="1423"/>
    </location>
</feature>
<reference evidence="5" key="1">
    <citation type="submission" date="2021-03" db="EMBL/GenBank/DDBJ databases">
        <title>Acanthopleuribacteraceae sp. M133.</title>
        <authorList>
            <person name="Wang G."/>
        </authorList>
    </citation>
    <scope>NUCLEOTIDE SEQUENCE</scope>
    <source>
        <strain evidence="5">M133</strain>
    </source>
</reference>
<feature type="compositionally biased region" description="Basic residues" evidence="2">
    <location>
        <begin position="1466"/>
        <end position="1479"/>
    </location>
</feature>
<dbReference type="SUPFAM" id="SSF53335">
    <property type="entry name" value="S-adenosyl-L-methionine-dependent methyltransferases"/>
    <property type="match status" value="1"/>
</dbReference>
<evidence type="ECO:0008006" key="7">
    <source>
        <dbReference type="Google" id="ProtNLM"/>
    </source>
</evidence>
<organism evidence="5 6">
    <name type="scientific">Sulfidibacter corallicola</name>
    <dbReference type="NCBI Taxonomy" id="2818388"/>
    <lineage>
        <taxon>Bacteria</taxon>
        <taxon>Pseudomonadati</taxon>
        <taxon>Acidobacteriota</taxon>
        <taxon>Holophagae</taxon>
        <taxon>Acanthopleuribacterales</taxon>
        <taxon>Acanthopleuribacteraceae</taxon>
        <taxon>Sulfidibacter</taxon>
    </lineage>
</organism>
<dbReference type="InterPro" id="IPR000330">
    <property type="entry name" value="SNF2_N"/>
</dbReference>
<feature type="compositionally biased region" description="Basic and acidic residues" evidence="2">
    <location>
        <begin position="1388"/>
        <end position="1399"/>
    </location>
</feature>
<dbReference type="PROSITE" id="PS51192">
    <property type="entry name" value="HELICASE_ATP_BIND_1"/>
    <property type="match status" value="1"/>
</dbReference>
<dbReference type="InterPro" id="IPR002052">
    <property type="entry name" value="DNA_methylase_N6_adenine_CS"/>
</dbReference>
<dbReference type="GO" id="GO:0031297">
    <property type="term" value="P:replication fork processing"/>
    <property type="evidence" value="ECO:0007669"/>
    <property type="project" value="TreeGrafter"/>
</dbReference>
<dbReference type="Pfam" id="PF00176">
    <property type="entry name" value="SNF2-rel_dom"/>
    <property type="match status" value="1"/>
</dbReference>
<dbReference type="SUPFAM" id="SSF52540">
    <property type="entry name" value="P-loop containing nucleoside triphosphate hydrolases"/>
    <property type="match status" value="2"/>
</dbReference>
<name>A0A8A4TGE0_SULCO</name>
<dbReference type="InterPro" id="IPR029063">
    <property type="entry name" value="SAM-dependent_MTases_sf"/>
</dbReference>
<accession>A0A8A4TGE0</accession>
<feature type="domain" description="Helicase ATP-binding" evidence="3">
    <location>
        <begin position="582"/>
        <end position="827"/>
    </location>
</feature>
<dbReference type="Proteomes" id="UP000663929">
    <property type="component" value="Chromosome"/>
</dbReference>
<dbReference type="RefSeq" id="WP_237378273.1">
    <property type="nucleotide sequence ID" value="NZ_CP071793.1"/>
</dbReference>
<dbReference type="Gene3D" id="3.40.50.150">
    <property type="entry name" value="Vaccinia Virus protein VP39"/>
    <property type="match status" value="1"/>
</dbReference>
<dbReference type="GO" id="GO:0006281">
    <property type="term" value="P:DNA repair"/>
    <property type="evidence" value="ECO:0007669"/>
    <property type="project" value="TreeGrafter"/>
</dbReference>
<gene>
    <name evidence="5" type="ORF">J3U87_23820</name>
</gene>
<dbReference type="GO" id="GO:0003676">
    <property type="term" value="F:nucleic acid binding"/>
    <property type="evidence" value="ECO:0007669"/>
    <property type="project" value="InterPro"/>
</dbReference>
<dbReference type="GO" id="GO:0008168">
    <property type="term" value="F:methyltransferase activity"/>
    <property type="evidence" value="ECO:0007669"/>
    <property type="project" value="InterPro"/>
</dbReference>
<evidence type="ECO:0000313" key="5">
    <source>
        <dbReference type="EMBL" id="QTD48620.1"/>
    </source>
</evidence>
<feature type="region of interest" description="Disordered" evidence="2">
    <location>
        <begin position="1440"/>
        <end position="1506"/>
    </location>
</feature>
<dbReference type="GO" id="GO:0016787">
    <property type="term" value="F:hydrolase activity"/>
    <property type="evidence" value="ECO:0007669"/>
    <property type="project" value="UniProtKB-KW"/>
</dbReference>
<keyword evidence="6" id="KW-1185">Reference proteome</keyword>
<proteinExistence type="predicted"/>
<evidence type="ECO:0000256" key="1">
    <source>
        <dbReference type="ARBA" id="ARBA00022801"/>
    </source>
</evidence>
<dbReference type="InterPro" id="IPR027417">
    <property type="entry name" value="P-loop_NTPase"/>
</dbReference>
<dbReference type="InterPro" id="IPR014001">
    <property type="entry name" value="Helicase_ATP-bd"/>
</dbReference>
<evidence type="ECO:0000313" key="6">
    <source>
        <dbReference type="Proteomes" id="UP000663929"/>
    </source>
</evidence>
<dbReference type="GO" id="GO:0032259">
    <property type="term" value="P:methylation"/>
    <property type="evidence" value="ECO:0007669"/>
    <property type="project" value="InterPro"/>
</dbReference>
<keyword evidence="1" id="KW-0378">Hydrolase</keyword>
<feature type="domain" description="Helicase C-terminal" evidence="4">
    <location>
        <begin position="970"/>
        <end position="1140"/>
    </location>
</feature>
<dbReference type="SMART" id="SM00487">
    <property type="entry name" value="DEXDc"/>
    <property type="match status" value="1"/>
</dbReference>